<feature type="non-terminal residue" evidence="3">
    <location>
        <position position="130"/>
    </location>
</feature>
<dbReference type="Pfam" id="PF13837">
    <property type="entry name" value="Myb_DNA-bind_4"/>
    <property type="match status" value="1"/>
</dbReference>
<evidence type="ECO:0000313" key="3">
    <source>
        <dbReference type="EMBL" id="KAK1159908.1"/>
    </source>
</evidence>
<evidence type="ECO:0000259" key="2">
    <source>
        <dbReference type="Pfam" id="PF13837"/>
    </source>
</evidence>
<feature type="compositionally biased region" description="Low complexity" evidence="1">
    <location>
        <begin position="45"/>
        <end position="58"/>
    </location>
</feature>
<comment type="caution">
    <text evidence="3">The sequence shown here is derived from an EMBL/GenBank/DDBJ whole genome shotgun (WGS) entry which is preliminary data.</text>
</comment>
<gene>
    <name evidence="3" type="ORF">AOXY_G21355</name>
</gene>
<keyword evidence="4" id="KW-1185">Reference proteome</keyword>
<dbReference type="EMBL" id="JAGXEW010000021">
    <property type="protein sequence ID" value="KAK1159908.1"/>
    <property type="molecule type" value="Genomic_DNA"/>
</dbReference>
<reference evidence="3" key="1">
    <citation type="submission" date="2022-02" db="EMBL/GenBank/DDBJ databases">
        <title>Atlantic sturgeon de novo genome assembly.</title>
        <authorList>
            <person name="Stock M."/>
            <person name="Klopp C."/>
            <person name="Guiguen Y."/>
            <person name="Cabau C."/>
            <person name="Parinello H."/>
            <person name="Santidrian Yebra-Pimentel E."/>
            <person name="Kuhl H."/>
            <person name="Dirks R.P."/>
            <person name="Guessner J."/>
            <person name="Wuertz S."/>
            <person name="Du K."/>
            <person name="Schartl M."/>
        </authorList>
    </citation>
    <scope>NUCLEOTIDE SEQUENCE</scope>
    <source>
        <strain evidence="3">STURGEONOMICS-FGT-2020</strain>
        <tissue evidence="3">Whole blood</tissue>
    </source>
</reference>
<name>A0AAD8CYF8_ACIOX</name>
<accession>A0AAD8CYF8</accession>
<evidence type="ECO:0000313" key="4">
    <source>
        <dbReference type="Proteomes" id="UP001230051"/>
    </source>
</evidence>
<sequence>ECDAKWKNLLSTYRKNKDRMKSSGNQAVHWEFFQDMDEVLGTKASNNPSNNLLVSSLLTGDSEDDPPIQPASLSTSSAAPEKKCTDCLQVYVEQQGKKIKMWGEQKIVEEKKIEAINNLAKAISSLTDKE</sequence>
<feature type="domain" description="Myb/SANT-like DNA-binding" evidence="2">
    <location>
        <begin position="1"/>
        <end position="39"/>
    </location>
</feature>
<protein>
    <recommendedName>
        <fullName evidence="2">Myb/SANT-like DNA-binding domain-containing protein</fullName>
    </recommendedName>
</protein>
<dbReference type="InterPro" id="IPR044822">
    <property type="entry name" value="Myb_DNA-bind_4"/>
</dbReference>
<feature type="region of interest" description="Disordered" evidence="1">
    <location>
        <begin position="44"/>
        <end position="81"/>
    </location>
</feature>
<evidence type="ECO:0000256" key="1">
    <source>
        <dbReference type="SAM" id="MobiDB-lite"/>
    </source>
</evidence>
<dbReference type="AlphaFoldDB" id="A0AAD8CYF8"/>
<organism evidence="3 4">
    <name type="scientific">Acipenser oxyrinchus oxyrinchus</name>
    <dbReference type="NCBI Taxonomy" id="40147"/>
    <lineage>
        <taxon>Eukaryota</taxon>
        <taxon>Metazoa</taxon>
        <taxon>Chordata</taxon>
        <taxon>Craniata</taxon>
        <taxon>Vertebrata</taxon>
        <taxon>Euteleostomi</taxon>
        <taxon>Actinopterygii</taxon>
        <taxon>Chondrostei</taxon>
        <taxon>Acipenseriformes</taxon>
        <taxon>Acipenseridae</taxon>
        <taxon>Acipenser</taxon>
    </lineage>
</organism>
<dbReference type="Proteomes" id="UP001230051">
    <property type="component" value="Unassembled WGS sequence"/>
</dbReference>
<proteinExistence type="predicted"/>